<dbReference type="Proteomes" id="UP000234681">
    <property type="component" value="Chromosome 2"/>
</dbReference>
<proteinExistence type="predicted"/>
<organism evidence="1 2">
    <name type="scientific">Rattus norvegicus</name>
    <name type="common">Rat</name>
    <dbReference type="NCBI Taxonomy" id="10116"/>
    <lineage>
        <taxon>Eukaryota</taxon>
        <taxon>Metazoa</taxon>
        <taxon>Chordata</taxon>
        <taxon>Craniata</taxon>
        <taxon>Vertebrata</taxon>
        <taxon>Euteleostomi</taxon>
        <taxon>Mammalia</taxon>
        <taxon>Eutheria</taxon>
        <taxon>Euarchontoglires</taxon>
        <taxon>Glires</taxon>
        <taxon>Rodentia</taxon>
        <taxon>Myomorpha</taxon>
        <taxon>Muroidea</taxon>
        <taxon>Muridae</taxon>
        <taxon>Murinae</taxon>
        <taxon>Rattus</taxon>
    </lineage>
</organism>
<name>A6I5C7_RAT</name>
<evidence type="ECO:0000313" key="2">
    <source>
        <dbReference type="Proteomes" id="UP000234681"/>
    </source>
</evidence>
<gene>
    <name evidence="1" type="ORF">rCG_44671</name>
</gene>
<reference evidence="2" key="1">
    <citation type="submission" date="2005-09" db="EMBL/GenBank/DDBJ databases">
        <authorList>
            <person name="Mural R.J."/>
            <person name="Li P.W."/>
            <person name="Adams M.D."/>
            <person name="Amanatides P.G."/>
            <person name="Baden-Tillson H."/>
            <person name="Barnstead M."/>
            <person name="Chin S.H."/>
            <person name="Dew I."/>
            <person name="Evans C.A."/>
            <person name="Ferriera S."/>
            <person name="Flanigan M."/>
            <person name="Fosler C."/>
            <person name="Glodek A."/>
            <person name="Gu Z."/>
            <person name="Holt R.A."/>
            <person name="Jennings D."/>
            <person name="Kraft C.L."/>
            <person name="Lu F."/>
            <person name="Nguyen T."/>
            <person name="Nusskern D.R."/>
            <person name="Pfannkoch C.M."/>
            <person name="Sitter C."/>
            <person name="Sutton G.G."/>
            <person name="Venter J.C."/>
            <person name="Wang Z."/>
            <person name="Woodage T."/>
            <person name="Zheng X.H."/>
            <person name="Zhong F."/>
        </authorList>
    </citation>
    <scope>NUCLEOTIDE SEQUENCE [LARGE SCALE GENOMIC DNA]</scope>
    <source>
        <strain>BN</strain>
        <strain evidence="2">Sprague-Dawley</strain>
    </source>
</reference>
<dbReference type="EMBL" id="CH473955">
    <property type="protein sequence ID" value="EDM10235.1"/>
    <property type="molecule type" value="Genomic_DNA"/>
</dbReference>
<accession>A6I5C7</accession>
<protein>
    <submittedName>
        <fullName evidence="1">RCG44671</fullName>
    </submittedName>
</protein>
<dbReference type="AlphaFoldDB" id="A6I5C7"/>
<evidence type="ECO:0000313" key="1">
    <source>
        <dbReference type="EMBL" id="EDM10235.1"/>
    </source>
</evidence>
<sequence length="25" mass="2656">MPTSSSSMTQALHRAEKLGLLAVKV</sequence>